<comment type="catalytic activity">
    <reaction evidence="11 12">
        <text>5-O-(1-carboxyvinyl)-3-phosphoshikimate = chorismate + phosphate</text>
        <dbReference type="Rhea" id="RHEA:21020"/>
        <dbReference type="ChEBI" id="CHEBI:29748"/>
        <dbReference type="ChEBI" id="CHEBI:43474"/>
        <dbReference type="ChEBI" id="CHEBI:57701"/>
        <dbReference type="EC" id="4.2.3.5"/>
    </reaction>
</comment>
<evidence type="ECO:0000256" key="6">
    <source>
        <dbReference type="ARBA" id="ARBA00022643"/>
    </source>
</evidence>
<dbReference type="Pfam" id="PF01264">
    <property type="entry name" value="Chorismate_synt"/>
    <property type="match status" value="1"/>
</dbReference>
<dbReference type="AlphaFoldDB" id="A0A3E4PJJ9"/>
<dbReference type="PROSITE" id="PS00788">
    <property type="entry name" value="CHORISMATE_SYNTHASE_2"/>
    <property type="match status" value="1"/>
</dbReference>
<comment type="caution">
    <text evidence="13">The sequence shown here is derived from an EMBL/GenBank/DDBJ whole genome shotgun (WGS) entry which is preliminary data.</text>
</comment>
<dbReference type="PIRSF" id="PIRSF001456">
    <property type="entry name" value="Chorismate_synth"/>
    <property type="match status" value="1"/>
</dbReference>
<dbReference type="PROSITE" id="PS00787">
    <property type="entry name" value="CHORISMATE_SYNTHASE_1"/>
    <property type="match status" value="1"/>
</dbReference>
<comment type="similarity">
    <text evidence="2 11 12">Belongs to the chorismate synthase family.</text>
</comment>
<reference evidence="13 14" key="1">
    <citation type="submission" date="2018-08" db="EMBL/GenBank/DDBJ databases">
        <title>A genome reference for cultivated species of the human gut microbiota.</title>
        <authorList>
            <person name="Zou Y."/>
            <person name="Xue W."/>
            <person name="Luo G."/>
        </authorList>
    </citation>
    <scope>NUCLEOTIDE SEQUENCE [LARGE SCALE GENOMIC DNA]</scope>
    <source>
        <strain evidence="13 14">TF09-3</strain>
    </source>
</reference>
<sequence>MAGSTYGTLFRITTWGESHGPAIGVVIDGCPSGLSLSEEDIQKQLDRRKPGQSKFTTKRNESDTAQILSGVFEGKTTGTPISVIVYNQDQRSRDYGKIKDCYRPGHADYTFDAKYGIRDYRGGGRSSARETIGRVAAGAIAKKILEQLGIDLIAFTRSIGDICIPETEYRYEDIAENMLYMPNNAYAKKASDYLESCMKNQDSSGGIVECRVKGMPAGIGETVFDKLDASLAKAVVSIGAVKGVEIGDGFEASKSHGSSNNDAFICQNGAVIKKTNHAGGILGGMSDGSELILRAAFKPTPSISKEQQTINTAFEDTTIAITGRHDPVVVPRAVVVVESMAAITILDQMMINMSAKMDALEAFYCKE</sequence>
<dbReference type="InterPro" id="IPR000453">
    <property type="entry name" value="Chorismate_synth"/>
</dbReference>
<name>A0A3E4PJJ9_9FIRM</name>
<dbReference type="GO" id="GO:0010181">
    <property type="term" value="F:FMN binding"/>
    <property type="evidence" value="ECO:0007669"/>
    <property type="project" value="TreeGrafter"/>
</dbReference>
<gene>
    <name evidence="11" type="primary">aroC</name>
    <name evidence="13" type="ORF">DXC93_13385</name>
</gene>
<dbReference type="FunFam" id="3.60.150.10:FF:000002">
    <property type="entry name" value="Chorismate synthase"/>
    <property type="match status" value="1"/>
</dbReference>
<proteinExistence type="inferred from homology"/>
<evidence type="ECO:0000256" key="12">
    <source>
        <dbReference type="RuleBase" id="RU000605"/>
    </source>
</evidence>
<dbReference type="RefSeq" id="WP_022279319.1">
    <property type="nucleotide sequence ID" value="NZ_QSRA01000021.1"/>
</dbReference>
<keyword evidence="5 11" id="KW-0285">Flavoprotein</keyword>
<dbReference type="GO" id="GO:0005829">
    <property type="term" value="C:cytosol"/>
    <property type="evidence" value="ECO:0007669"/>
    <property type="project" value="TreeGrafter"/>
</dbReference>
<keyword evidence="8 11" id="KW-0521">NADP</keyword>
<dbReference type="InterPro" id="IPR035904">
    <property type="entry name" value="Chorismate_synth_AroC_sf"/>
</dbReference>
<keyword evidence="9 11" id="KW-0057">Aromatic amino acid biosynthesis</keyword>
<dbReference type="CDD" id="cd07304">
    <property type="entry name" value="Chorismate_synthase"/>
    <property type="match status" value="1"/>
</dbReference>
<dbReference type="GO" id="GO:0004107">
    <property type="term" value="F:chorismate synthase activity"/>
    <property type="evidence" value="ECO:0007669"/>
    <property type="project" value="UniProtKB-UniRule"/>
</dbReference>
<feature type="binding site" evidence="11">
    <location>
        <begin position="298"/>
        <end position="302"/>
    </location>
    <ligand>
        <name>FMN</name>
        <dbReference type="ChEBI" id="CHEBI:58210"/>
    </ligand>
</feature>
<evidence type="ECO:0000256" key="9">
    <source>
        <dbReference type="ARBA" id="ARBA00023141"/>
    </source>
</evidence>
<evidence type="ECO:0000256" key="7">
    <source>
        <dbReference type="ARBA" id="ARBA00022827"/>
    </source>
</evidence>
<evidence type="ECO:0000256" key="2">
    <source>
        <dbReference type="ARBA" id="ARBA00008014"/>
    </source>
</evidence>
<dbReference type="GO" id="GO:0008652">
    <property type="term" value="P:amino acid biosynthetic process"/>
    <property type="evidence" value="ECO:0007669"/>
    <property type="project" value="UniProtKB-KW"/>
</dbReference>
<dbReference type="Proteomes" id="UP000261324">
    <property type="component" value="Unassembled WGS sequence"/>
</dbReference>
<accession>A0A3E4PJJ9</accession>
<dbReference type="NCBIfam" id="NF003793">
    <property type="entry name" value="PRK05382.1"/>
    <property type="match status" value="1"/>
</dbReference>
<dbReference type="PROSITE" id="PS00789">
    <property type="entry name" value="CHORISMATE_SYNTHASE_3"/>
    <property type="match status" value="1"/>
</dbReference>
<dbReference type="PANTHER" id="PTHR21085">
    <property type="entry name" value="CHORISMATE SYNTHASE"/>
    <property type="match status" value="1"/>
</dbReference>
<dbReference type="UniPathway" id="UPA00053">
    <property type="reaction ID" value="UER00090"/>
</dbReference>
<keyword evidence="6 11" id="KW-0288">FMN</keyword>
<evidence type="ECO:0000256" key="8">
    <source>
        <dbReference type="ARBA" id="ARBA00022857"/>
    </source>
</evidence>
<dbReference type="GO" id="GO:0009073">
    <property type="term" value="P:aromatic amino acid family biosynthetic process"/>
    <property type="evidence" value="ECO:0007669"/>
    <property type="project" value="UniProtKB-KW"/>
</dbReference>
<comment type="caution">
    <text evidence="11">Lacks conserved residue(s) required for the propagation of feature annotation.</text>
</comment>
<feature type="binding site" evidence="11">
    <location>
        <position position="48"/>
    </location>
    <ligand>
        <name>NADP(+)</name>
        <dbReference type="ChEBI" id="CHEBI:58349"/>
    </ligand>
</feature>
<feature type="binding site" evidence="11">
    <location>
        <position position="283"/>
    </location>
    <ligand>
        <name>FMN</name>
        <dbReference type="ChEBI" id="CHEBI:58210"/>
    </ligand>
</feature>
<dbReference type="EMBL" id="QSRA01000021">
    <property type="protein sequence ID" value="RGK80242.1"/>
    <property type="molecule type" value="Genomic_DNA"/>
</dbReference>
<keyword evidence="10 11" id="KW-0456">Lyase</keyword>
<comment type="pathway">
    <text evidence="1 11 12">Metabolic intermediate biosynthesis; chorismate biosynthesis; chorismate from D-erythrose 4-phosphate and phosphoenolpyruvate: step 7/7.</text>
</comment>
<keyword evidence="4 11" id="KW-0028">Amino-acid biosynthesis</keyword>
<keyword evidence="7 11" id="KW-0274">FAD</keyword>
<comment type="cofactor">
    <cofactor evidence="11 12">
        <name>FMNH2</name>
        <dbReference type="ChEBI" id="CHEBI:57618"/>
    </cofactor>
    <text evidence="11 12">Reduced FMN (FMNH(2)).</text>
</comment>
<dbReference type="EC" id="4.2.3.5" evidence="3 11"/>
<dbReference type="GO" id="GO:0009423">
    <property type="term" value="P:chorismate biosynthetic process"/>
    <property type="evidence" value="ECO:0007669"/>
    <property type="project" value="UniProtKB-UniRule"/>
</dbReference>
<comment type="function">
    <text evidence="11">Catalyzes the anti-1,4-elimination of the C-3 phosphate and the C-6 proR hydrogen from 5-enolpyruvylshikimate-3-phosphate (EPSP) to yield chorismate, which is the branch point compound that serves as the starting substrate for the three terminal pathways of aromatic amino acid biosynthesis. This reaction introduces a second double bond into the aromatic ring system.</text>
</comment>
<protein>
    <recommendedName>
        <fullName evidence="3 11">Chorismate synthase</fullName>
        <shortName evidence="11">CS</shortName>
        <ecNumber evidence="3 11">4.2.3.5</ecNumber>
    </recommendedName>
    <alternativeName>
        <fullName evidence="11">5-enolpyruvylshikimate-3-phosphate phospholyase</fullName>
    </alternativeName>
</protein>
<evidence type="ECO:0000313" key="13">
    <source>
        <dbReference type="EMBL" id="RGK80242.1"/>
    </source>
</evidence>
<dbReference type="SUPFAM" id="SSF103263">
    <property type="entry name" value="Chorismate synthase, AroC"/>
    <property type="match status" value="1"/>
</dbReference>
<dbReference type="HAMAP" id="MF_00300">
    <property type="entry name" value="Chorismate_synth"/>
    <property type="match status" value="1"/>
</dbReference>
<evidence type="ECO:0000256" key="1">
    <source>
        <dbReference type="ARBA" id="ARBA00005044"/>
    </source>
</evidence>
<evidence type="ECO:0000256" key="3">
    <source>
        <dbReference type="ARBA" id="ARBA00013036"/>
    </source>
</evidence>
<evidence type="ECO:0000256" key="11">
    <source>
        <dbReference type="HAMAP-Rule" id="MF_00300"/>
    </source>
</evidence>
<organism evidence="13 14">
    <name type="scientific">Dorea formicigenerans</name>
    <dbReference type="NCBI Taxonomy" id="39486"/>
    <lineage>
        <taxon>Bacteria</taxon>
        <taxon>Bacillati</taxon>
        <taxon>Bacillota</taxon>
        <taxon>Clostridia</taxon>
        <taxon>Lachnospirales</taxon>
        <taxon>Lachnospiraceae</taxon>
        <taxon>Dorea</taxon>
    </lineage>
</organism>
<feature type="binding site" evidence="11">
    <location>
        <position position="54"/>
    </location>
    <ligand>
        <name>NADP(+)</name>
        <dbReference type="ChEBI" id="CHEBI:58349"/>
    </ligand>
</feature>
<dbReference type="InterPro" id="IPR020541">
    <property type="entry name" value="Chorismate_synthase_CS"/>
</dbReference>
<comment type="subunit">
    <text evidence="11">Homotetramer.</text>
</comment>
<evidence type="ECO:0000313" key="14">
    <source>
        <dbReference type="Proteomes" id="UP000261324"/>
    </source>
</evidence>
<evidence type="ECO:0000256" key="4">
    <source>
        <dbReference type="ARBA" id="ARBA00022605"/>
    </source>
</evidence>
<evidence type="ECO:0000256" key="10">
    <source>
        <dbReference type="ARBA" id="ARBA00023239"/>
    </source>
</evidence>
<feature type="binding site" evidence="11">
    <location>
        <position position="324"/>
    </location>
    <ligand>
        <name>FMN</name>
        <dbReference type="ChEBI" id="CHEBI:58210"/>
    </ligand>
</feature>
<dbReference type="NCBIfam" id="TIGR00033">
    <property type="entry name" value="aroC"/>
    <property type="match status" value="1"/>
</dbReference>
<dbReference type="PANTHER" id="PTHR21085:SF0">
    <property type="entry name" value="CHORISMATE SYNTHASE"/>
    <property type="match status" value="1"/>
</dbReference>
<feature type="binding site" evidence="11">
    <location>
        <begin position="125"/>
        <end position="127"/>
    </location>
    <ligand>
        <name>FMN</name>
        <dbReference type="ChEBI" id="CHEBI:58210"/>
    </ligand>
</feature>
<dbReference type="Gene3D" id="3.60.150.10">
    <property type="entry name" value="Chorismate synthase AroC"/>
    <property type="match status" value="1"/>
</dbReference>
<evidence type="ECO:0000256" key="5">
    <source>
        <dbReference type="ARBA" id="ARBA00022630"/>
    </source>
</evidence>